<evidence type="ECO:0000313" key="2">
    <source>
        <dbReference type="EMBL" id="JAV57918.1"/>
    </source>
</evidence>
<keyword evidence="1" id="KW-0732">Signal</keyword>
<dbReference type="AlphaFoldDB" id="A0A1Y1KBR3"/>
<protein>
    <recommendedName>
        <fullName evidence="3">Secreted protein</fullName>
    </recommendedName>
</protein>
<sequence length="118" mass="13322">METNTNVIKVALLVLRLIKIKALNLIATAHNKLLCAVYIKIINAIIMRHKNLCVLSFCVTLIDATWFQKSASEKVVLSCAAKEKNRGDYYAPLTYKFCACRILRVITCIFLTGTETIR</sequence>
<evidence type="ECO:0000256" key="1">
    <source>
        <dbReference type="SAM" id="SignalP"/>
    </source>
</evidence>
<evidence type="ECO:0008006" key="3">
    <source>
        <dbReference type="Google" id="ProtNLM"/>
    </source>
</evidence>
<proteinExistence type="predicted"/>
<accession>A0A1Y1KBR3</accession>
<organism evidence="2">
    <name type="scientific">Photinus pyralis</name>
    <name type="common">Common eastern firefly</name>
    <name type="synonym">Lampyris pyralis</name>
    <dbReference type="NCBI Taxonomy" id="7054"/>
    <lineage>
        <taxon>Eukaryota</taxon>
        <taxon>Metazoa</taxon>
        <taxon>Ecdysozoa</taxon>
        <taxon>Arthropoda</taxon>
        <taxon>Hexapoda</taxon>
        <taxon>Insecta</taxon>
        <taxon>Pterygota</taxon>
        <taxon>Neoptera</taxon>
        <taxon>Endopterygota</taxon>
        <taxon>Coleoptera</taxon>
        <taxon>Polyphaga</taxon>
        <taxon>Elateriformia</taxon>
        <taxon>Elateroidea</taxon>
        <taxon>Lampyridae</taxon>
        <taxon>Lampyrinae</taxon>
        <taxon>Photinus</taxon>
    </lineage>
</organism>
<feature type="signal peptide" evidence="1">
    <location>
        <begin position="1"/>
        <end position="22"/>
    </location>
</feature>
<dbReference type="EMBL" id="GEZM01088789">
    <property type="protein sequence ID" value="JAV57918.1"/>
    <property type="molecule type" value="Transcribed_RNA"/>
</dbReference>
<reference evidence="2" key="1">
    <citation type="journal article" date="2016" name="Sci. Rep.">
        <title>Molecular characterization of firefly nuptial gifts: a multi-omics approach sheds light on postcopulatory sexual selection.</title>
        <authorList>
            <person name="Al-Wathiqui N."/>
            <person name="Fallon T.R."/>
            <person name="South A."/>
            <person name="Weng J.K."/>
            <person name="Lewis S.M."/>
        </authorList>
    </citation>
    <scope>NUCLEOTIDE SEQUENCE</scope>
</reference>
<name>A0A1Y1KBR3_PHOPY</name>
<feature type="chain" id="PRO_5012643578" description="Secreted protein" evidence="1">
    <location>
        <begin position="23"/>
        <end position="118"/>
    </location>
</feature>